<name>A0A951Q1Q6_9NOST</name>
<keyword evidence="2 5" id="KW-0813">Transport</keyword>
<reference evidence="6" key="2">
    <citation type="journal article" date="2022" name="Microbiol. Resour. Announc.">
        <title>Metagenome Sequencing to Explore Phylogenomics of Terrestrial Cyanobacteria.</title>
        <authorList>
            <person name="Ward R.D."/>
            <person name="Stajich J.E."/>
            <person name="Johansen J.R."/>
            <person name="Huntemann M."/>
            <person name="Clum A."/>
            <person name="Foster B."/>
            <person name="Foster B."/>
            <person name="Roux S."/>
            <person name="Palaniappan K."/>
            <person name="Varghese N."/>
            <person name="Mukherjee S."/>
            <person name="Reddy T.B.K."/>
            <person name="Daum C."/>
            <person name="Copeland A."/>
            <person name="Chen I.A."/>
            <person name="Ivanova N.N."/>
            <person name="Kyrpides N.C."/>
            <person name="Shapiro N."/>
            <person name="Eloe-Fadrosh E.A."/>
            <person name="Pietrasiak N."/>
        </authorList>
    </citation>
    <scope>NUCLEOTIDE SEQUENCE</scope>
    <source>
        <strain evidence="6">JT2-VF2</strain>
    </source>
</reference>
<comment type="subcellular location">
    <subcellularLocation>
        <location evidence="1">Cell envelope</location>
    </subcellularLocation>
</comment>
<keyword evidence="3" id="KW-0479">Metal-binding</keyword>
<dbReference type="PANTHER" id="PTHR42953:SF1">
    <property type="entry name" value="METAL-BINDING PROTEIN HI_0362-RELATED"/>
    <property type="match status" value="1"/>
</dbReference>
<comment type="similarity">
    <text evidence="5">Belongs to the bacterial solute-binding protein 9 family.</text>
</comment>
<evidence type="ECO:0000256" key="5">
    <source>
        <dbReference type="RuleBase" id="RU003512"/>
    </source>
</evidence>
<dbReference type="AlphaFoldDB" id="A0A951Q1Q6"/>
<gene>
    <name evidence="6" type="ORF">KME32_21545</name>
</gene>
<evidence type="ECO:0000256" key="1">
    <source>
        <dbReference type="ARBA" id="ARBA00004196"/>
    </source>
</evidence>
<dbReference type="InterPro" id="IPR006129">
    <property type="entry name" value="AdhesinB"/>
</dbReference>
<evidence type="ECO:0000313" key="7">
    <source>
        <dbReference type="Proteomes" id="UP000715781"/>
    </source>
</evidence>
<comment type="caution">
    <text evidence="6">The sequence shown here is derived from an EMBL/GenBank/DDBJ whole genome shotgun (WGS) entry which is preliminary data.</text>
</comment>
<dbReference type="PRINTS" id="PR00690">
    <property type="entry name" value="ADHESNFAMILY"/>
</dbReference>
<organism evidence="6 7">
    <name type="scientific">Mojavia pulchra JT2-VF2</name>
    <dbReference type="NCBI Taxonomy" id="287848"/>
    <lineage>
        <taxon>Bacteria</taxon>
        <taxon>Bacillati</taxon>
        <taxon>Cyanobacteriota</taxon>
        <taxon>Cyanophyceae</taxon>
        <taxon>Nostocales</taxon>
        <taxon>Nostocaceae</taxon>
    </lineage>
</organism>
<dbReference type="Gene3D" id="3.40.50.1980">
    <property type="entry name" value="Nitrogenase molybdenum iron protein domain"/>
    <property type="match status" value="2"/>
</dbReference>
<dbReference type="Proteomes" id="UP000715781">
    <property type="component" value="Unassembled WGS sequence"/>
</dbReference>
<dbReference type="Pfam" id="PF01297">
    <property type="entry name" value="ZnuA"/>
    <property type="match status" value="1"/>
</dbReference>
<dbReference type="PRINTS" id="PR00691">
    <property type="entry name" value="ADHESINB"/>
</dbReference>
<dbReference type="InterPro" id="IPR006127">
    <property type="entry name" value="ZnuA-like"/>
</dbReference>
<dbReference type="GO" id="GO:0030313">
    <property type="term" value="C:cell envelope"/>
    <property type="evidence" value="ECO:0007669"/>
    <property type="project" value="UniProtKB-SubCell"/>
</dbReference>
<proteinExistence type="inferred from homology"/>
<keyword evidence="4" id="KW-0732">Signal</keyword>
<evidence type="ECO:0000256" key="2">
    <source>
        <dbReference type="ARBA" id="ARBA00022448"/>
    </source>
</evidence>
<evidence type="ECO:0000256" key="3">
    <source>
        <dbReference type="ARBA" id="ARBA00022723"/>
    </source>
</evidence>
<dbReference type="InterPro" id="IPR006128">
    <property type="entry name" value="Lipoprotein_PsaA-like"/>
</dbReference>
<dbReference type="EMBL" id="JAHHHN010000015">
    <property type="protein sequence ID" value="MBW4563677.1"/>
    <property type="molecule type" value="Genomic_DNA"/>
</dbReference>
<dbReference type="CDD" id="cd01137">
    <property type="entry name" value="PsaA"/>
    <property type="match status" value="1"/>
</dbReference>
<dbReference type="PANTHER" id="PTHR42953">
    <property type="entry name" value="HIGH-AFFINITY ZINC UPTAKE SYSTEM PROTEIN ZNUA-RELATED"/>
    <property type="match status" value="1"/>
</dbReference>
<dbReference type="SUPFAM" id="SSF53807">
    <property type="entry name" value="Helical backbone' metal receptor"/>
    <property type="match status" value="1"/>
</dbReference>
<sequence>MKLILQIENANTHGKAKVNRMNNIVSHFCLTMLLPLALFSCTQLNSASNNPKGDDKPQVVATSTIIADLTQKIAEDEIQLTGILKPGADPHVYEPVPADSRFLEEAELILYNGYNLEPGLIKLMNAAGGKAQKLAVGEVVKPLQLDKGSEVVPDPHVWGSAENAIAMVAAIRDGLIKLSPEDKDKFTQNAAQLTNELKQLHNWINQQIQTIPADKRKLITTHDAFQYYGRAYNIAIAGTLIGISTEEQPSAQTVQRLVESIKKIGVPAIFAETTINPALIKTVAQEAGVQLASSQLYSDSIGAKGSAGDSYIKMMEANTRTIVEALGGKSTLFQPKK</sequence>
<evidence type="ECO:0000313" key="6">
    <source>
        <dbReference type="EMBL" id="MBW4563677.1"/>
    </source>
</evidence>
<evidence type="ECO:0000256" key="4">
    <source>
        <dbReference type="ARBA" id="ARBA00022729"/>
    </source>
</evidence>
<dbReference type="InterPro" id="IPR050492">
    <property type="entry name" value="Bact_metal-bind_prot9"/>
</dbReference>
<dbReference type="GO" id="GO:0030001">
    <property type="term" value="P:metal ion transport"/>
    <property type="evidence" value="ECO:0007669"/>
    <property type="project" value="InterPro"/>
</dbReference>
<dbReference type="GO" id="GO:0007155">
    <property type="term" value="P:cell adhesion"/>
    <property type="evidence" value="ECO:0007669"/>
    <property type="project" value="InterPro"/>
</dbReference>
<reference evidence="6" key="1">
    <citation type="submission" date="2021-05" db="EMBL/GenBank/DDBJ databases">
        <authorList>
            <person name="Pietrasiak N."/>
            <person name="Ward R."/>
            <person name="Stajich J.E."/>
            <person name="Kurbessoian T."/>
        </authorList>
    </citation>
    <scope>NUCLEOTIDE SEQUENCE</scope>
    <source>
        <strain evidence="6">JT2-VF2</strain>
    </source>
</reference>
<accession>A0A951Q1Q6</accession>
<protein>
    <submittedName>
        <fullName evidence="6">Metal ABC transporter substrate-binding protein</fullName>
    </submittedName>
</protein>
<dbReference type="GO" id="GO:0046872">
    <property type="term" value="F:metal ion binding"/>
    <property type="evidence" value="ECO:0007669"/>
    <property type="project" value="UniProtKB-KW"/>
</dbReference>